<dbReference type="EMBL" id="GBXM01097657">
    <property type="protein sequence ID" value="JAH10920.1"/>
    <property type="molecule type" value="Transcribed_RNA"/>
</dbReference>
<accession>A0A0E9Q3L2</accession>
<proteinExistence type="predicted"/>
<name>A0A0E9Q3L2_ANGAN</name>
<evidence type="ECO:0000313" key="1">
    <source>
        <dbReference type="EMBL" id="JAH10920.1"/>
    </source>
</evidence>
<reference evidence="1" key="1">
    <citation type="submission" date="2014-11" db="EMBL/GenBank/DDBJ databases">
        <authorList>
            <person name="Amaro Gonzalez C."/>
        </authorList>
    </citation>
    <scope>NUCLEOTIDE SEQUENCE</scope>
</reference>
<organism evidence="1">
    <name type="scientific">Anguilla anguilla</name>
    <name type="common">European freshwater eel</name>
    <name type="synonym">Muraena anguilla</name>
    <dbReference type="NCBI Taxonomy" id="7936"/>
    <lineage>
        <taxon>Eukaryota</taxon>
        <taxon>Metazoa</taxon>
        <taxon>Chordata</taxon>
        <taxon>Craniata</taxon>
        <taxon>Vertebrata</taxon>
        <taxon>Euteleostomi</taxon>
        <taxon>Actinopterygii</taxon>
        <taxon>Neopterygii</taxon>
        <taxon>Teleostei</taxon>
        <taxon>Anguilliformes</taxon>
        <taxon>Anguillidae</taxon>
        <taxon>Anguilla</taxon>
    </lineage>
</organism>
<protein>
    <submittedName>
        <fullName evidence="1">Uncharacterized protein</fullName>
    </submittedName>
</protein>
<sequence length="22" mass="2488">MFSAVLETAPGMLRVRLRTLLL</sequence>
<reference evidence="1" key="2">
    <citation type="journal article" date="2015" name="Fish Shellfish Immunol.">
        <title>Early steps in the European eel (Anguilla anguilla)-Vibrio vulnificus interaction in the gills: Role of the RtxA13 toxin.</title>
        <authorList>
            <person name="Callol A."/>
            <person name="Pajuelo D."/>
            <person name="Ebbesson L."/>
            <person name="Teles M."/>
            <person name="MacKenzie S."/>
            <person name="Amaro C."/>
        </authorList>
    </citation>
    <scope>NUCLEOTIDE SEQUENCE</scope>
</reference>
<dbReference type="AlphaFoldDB" id="A0A0E9Q3L2"/>